<dbReference type="Pfam" id="PF02852">
    <property type="entry name" value="Pyr_redox_dim"/>
    <property type="match status" value="1"/>
</dbReference>
<dbReference type="InterPro" id="IPR016156">
    <property type="entry name" value="FAD/NAD-linked_Rdtase_dimer_sf"/>
</dbReference>
<keyword evidence="4" id="KW-0285">Flavoprotein</keyword>
<organism evidence="8">
    <name type="scientific">uncultured Desulfobacteraceae bacterium</name>
    <dbReference type="NCBI Taxonomy" id="218296"/>
    <lineage>
        <taxon>Bacteria</taxon>
        <taxon>Pseudomonadati</taxon>
        <taxon>Thermodesulfobacteriota</taxon>
        <taxon>Desulfobacteria</taxon>
        <taxon>Desulfobacterales</taxon>
        <taxon>Desulfobacteraceae</taxon>
        <taxon>environmental samples</taxon>
    </lineage>
</organism>
<name>A0A484HMZ8_9BACT</name>
<sequence length="454" mass="48392">MKQSDVVILGGLSGISAGISCRRHYPDKKVTLIRKEDAVLVPCGIPYIYGTLGGPENNIVSDSPLESNGIELITGEAVDLDRDKKIIALKDAPSIEYDKLVFATGSLPVIPPIPGADKKNVFAVKKEVHYLKRLLEKVRGADNIVIIGGGFIGMEFADECKKARENACVTVVEALPRCLQLAMDDEYCDEARAVLEKTGVRIWTNERIVSIDGGEKAESVTLEGGRKLQADLALLGIGALPNTRLAEKAGLELGFRKAIQVDRYMRTLTDKNIFACGDCATKQSFFDGRPSGVMLASVAASEARIAGANLFSPTHRHHGVISVFATVLNGRAFGVAGLTERMAREDGMDIVAETAQAPDTHPAGMPGSTLMKVKLIFSRGAGALLGGAVSGGKSTGEMVNMLSACILNRMSVDDMVKFQMGTHPALTPSPIAYPIVNAACRAIVSIRGEKGKLK</sequence>
<dbReference type="SUPFAM" id="SSF51905">
    <property type="entry name" value="FAD/NAD(P)-binding domain"/>
    <property type="match status" value="1"/>
</dbReference>
<dbReference type="PRINTS" id="PR00411">
    <property type="entry name" value="PNDRDTASEI"/>
</dbReference>
<evidence type="ECO:0000256" key="5">
    <source>
        <dbReference type="ARBA" id="ARBA00022827"/>
    </source>
</evidence>
<dbReference type="EMBL" id="CAACVI010000045">
    <property type="protein sequence ID" value="VEN74936.1"/>
    <property type="molecule type" value="Genomic_DNA"/>
</dbReference>
<comment type="similarity">
    <text evidence="3">Belongs to the class-III pyridine nucleotide-disulfide oxidoreductase family.</text>
</comment>
<dbReference type="InterPro" id="IPR023753">
    <property type="entry name" value="FAD/NAD-binding_dom"/>
</dbReference>
<dbReference type="PRINTS" id="PR00368">
    <property type="entry name" value="FADPNR"/>
</dbReference>
<evidence type="ECO:0000313" key="8">
    <source>
        <dbReference type="EMBL" id="VEN74936.1"/>
    </source>
</evidence>
<accession>A0A484HMZ8</accession>
<dbReference type="GO" id="GO:0016491">
    <property type="term" value="F:oxidoreductase activity"/>
    <property type="evidence" value="ECO:0007669"/>
    <property type="project" value="InterPro"/>
</dbReference>
<dbReference type="Gene3D" id="3.50.50.60">
    <property type="entry name" value="FAD/NAD(P)-binding domain"/>
    <property type="match status" value="2"/>
</dbReference>
<dbReference type="InterPro" id="IPR004099">
    <property type="entry name" value="Pyr_nucl-diS_OxRdtase_dimer"/>
</dbReference>
<dbReference type="SUPFAM" id="SSF55424">
    <property type="entry name" value="FAD/NAD-linked reductases, dimerisation (C-terminal) domain"/>
    <property type="match status" value="1"/>
</dbReference>
<comment type="cofactor">
    <cofactor evidence="1">
        <name>FAD</name>
        <dbReference type="ChEBI" id="CHEBI:57692"/>
    </cofactor>
</comment>
<keyword evidence="5" id="KW-0274">FAD</keyword>
<evidence type="ECO:0000256" key="1">
    <source>
        <dbReference type="ARBA" id="ARBA00001974"/>
    </source>
</evidence>
<dbReference type="PROSITE" id="PS51257">
    <property type="entry name" value="PROKAR_LIPOPROTEIN"/>
    <property type="match status" value="1"/>
</dbReference>
<comment type="similarity">
    <text evidence="2">Belongs to the FAD-dependent oxidoreductase family.</text>
</comment>
<dbReference type="PANTHER" id="PTHR43429">
    <property type="entry name" value="PYRIDINE NUCLEOTIDE-DISULFIDE OXIDOREDUCTASE DOMAIN-CONTAINING"/>
    <property type="match status" value="1"/>
</dbReference>
<protein>
    <submittedName>
        <fullName evidence="8">Pyridine nucleotide-disulfide oxidoreductase</fullName>
    </submittedName>
</protein>
<dbReference type="InterPro" id="IPR036188">
    <property type="entry name" value="FAD/NAD-bd_sf"/>
</dbReference>
<evidence type="ECO:0000259" key="7">
    <source>
        <dbReference type="Pfam" id="PF07992"/>
    </source>
</evidence>
<evidence type="ECO:0000256" key="2">
    <source>
        <dbReference type="ARBA" id="ARBA00006442"/>
    </source>
</evidence>
<feature type="domain" description="Pyridine nucleotide-disulphide oxidoreductase dimerisation" evidence="6">
    <location>
        <begin position="332"/>
        <end position="427"/>
    </location>
</feature>
<evidence type="ECO:0000256" key="3">
    <source>
        <dbReference type="ARBA" id="ARBA00009130"/>
    </source>
</evidence>
<dbReference type="InterPro" id="IPR050260">
    <property type="entry name" value="FAD-bd_OxRdtase"/>
</dbReference>
<reference evidence="8" key="1">
    <citation type="submission" date="2019-01" db="EMBL/GenBank/DDBJ databases">
        <authorList>
            <consortium name="Genoscope - CEA"/>
            <person name="William W."/>
        </authorList>
    </citation>
    <scope>NUCLEOTIDE SEQUENCE</scope>
    <source>
        <strain evidence="8">CR-1</strain>
    </source>
</reference>
<proteinExistence type="inferred from homology"/>
<evidence type="ECO:0000259" key="6">
    <source>
        <dbReference type="Pfam" id="PF02852"/>
    </source>
</evidence>
<dbReference type="PANTHER" id="PTHR43429:SF3">
    <property type="entry name" value="NITRITE REDUCTASE [NAD(P)H]"/>
    <property type="match status" value="1"/>
</dbReference>
<evidence type="ECO:0000256" key="4">
    <source>
        <dbReference type="ARBA" id="ARBA00022630"/>
    </source>
</evidence>
<gene>
    <name evidence="8" type="ORF">EPICR_50217</name>
</gene>
<dbReference type="AlphaFoldDB" id="A0A484HMZ8"/>
<dbReference type="Pfam" id="PF07992">
    <property type="entry name" value="Pyr_redox_2"/>
    <property type="match status" value="1"/>
</dbReference>
<feature type="domain" description="FAD/NAD(P)-binding" evidence="7">
    <location>
        <begin position="5"/>
        <end position="303"/>
    </location>
</feature>